<evidence type="ECO:0000313" key="5">
    <source>
        <dbReference type="Proteomes" id="UP000515663"/>
    </source>
</evidence>
<gene>
    <name evidence="4" type="ORF">H1R19_05005</name>
</gene>
<dbReference type="GO" id="GO:0004777">
    <property type="term" value="F:succinate-semialdehyde dehydrogenase (NAD+) activity"/>
    <property type="evidence" value="ECO:0007669"/>
    <property type="project" value="TreeGrafter"/>
</dbReference>
<evidence type="ECO:0000256" key="2">
    <source>
        <dbReference type="ARBA" id="ARBA00023002"/>
    </source>
</evidence>
<comment type="similarity">
    <text evidence="1">Belongs to the aldehyde dehydrogenase family.</text>
</comment>
<reference evidence="5" key="1">
    <citation type="submission" date="2020-07" db="EMBL/GenBank/DDBJ databases">
        <title>novel species isolated from the respiratory tract of Marmot.</title>
        <authorList>
            <person name="Zhang G."/>
        </authorList>
    </citation>
    <scope>NUCLEOTIDE SEQUENCE [LARGE SCALE GENOMIC DNA]</scope>
    <source>
        <strain evidence="5">686</strain>
    </source>
</reference>
<dbReference type="InterPro" id="IPR016161">
    <property type="entry name" value="Ald_DH/histidinol_DH"/>
</dbReference>
<dbReference type="Gene3D" id="3.40.309.10">
    <property type="entry name" value="Aldehyde Dehydrogenase, Chain A, domain 2"/>
    <property type="match status" value="1"/>
</dbReference>
<dbReference type="Gene3D" id="3.40.605.10">
    <property type="entry name" value="Aldehyde Dehydrogenase, Chain A, domain 1"/>
    <property type="match status" value="1"/>
</dbReference>
<evidence type="ECO:0000256" key="1">
    <source>
        <dbReference type="ARBA" id="ARBA00009986"/>
    </source>
</evidence>
<evidence type="ECO:0000313" key="4">
    <source>
        <dbReference type="EMBL" id="QMT02513.1"/>
    </source>
</evidence>
<dbReference type="PROSITE" id="PS00070">
    <property type="entry name" value="ALDEHYDE_DEHYDR_CYS"/>
    <property type="match status" value="1"/>
</dbReference>
<sequence>MTGWAGSELLGHLETGIHVGHWRSPAEPRTLAVTSPATGAEIATVADAREADARAALDTAVAAMAGWSATSPIARADLLMAAYARVLEVADDLAVVICAETGKTLAEAKGEVAYGAQYLRWYAEEAVRLGGRIATSPDGSTDIVVERGPVGPCLLITPWNFPFAMVTRKVAPALAAGNTVILKPSELTPLSAYVLVHVLLEVGVPAGVVSLLTTTRPAEISEPLLSDARLRKVSFTGSTGVGRLLHEQASAHFAKTSLELGGDAPLLVFDDADVDRAVEGIMLAKFRNSGQSCVAANRIYLQRSIAGPVVDKLAERIDALRVDDGFADGADVGAVIDERAQAKCAQIVDTAVAAGGTVRARSSVPSTGSFVPATLVVDVPLESPLRDQEIFGPIAIVSIFDDEDEVISAANNTSYGLASYVFTQDIDRASRVGRAIDAGMVGINTGLISNVAAPFGGVKDSGVGREGGAEGIEEYQNLRYLSVVRGR</sequence>
<accession>A0A7D7RRN5</accession>
<protein>
    <submittedName>
        <fullName evidence="4">NAD-dependent succinate-semialdehyde dehydrogenase</fullName>
    </submittedName>
</protein>
<dbReference type="GO" id="GO:0009450">
    <property type="term" value="P:gamma-aminobutyric acid catabolic process"/>
    <property type="evidence" value="ECO:0007669"/>
    <property type="project" value="TreeGrafter"/>
</dbReference>
<keyword evidence="5" id="KW-1185">Reference proteome</keyword>
<dbReference type="Pfam" id="PF00171">
    <property type="entry name" value="Aldedh"/>
    <property type="match status" value="1"/>
</dbReference>
<dbReference type="InterPro" id="IPR016163">
    <property type="entry name" value="Ald_DH_C"/>
</dbReference>
<feature type="domain" description="Aldehyde dehydrogenase" evidence="3">
    <location>
        <begin position="22"/>
        <end position="479"/>
    </location>
</feature>
<dbReference type="InterPro" id="IPR016162">
    <property type="entry name" value="Ald_DH_N"/>
</dbReference>
<evidence type="ECO:0000259" key="3">
    <source>
        <dbReference type="Pfam" id="PF00171"/>
    </source>
</evidence>
<dbReference type="InterPro" id="IPR015590">
    <property type="entry name" value="Aldehyde_DH_dom"/>
</dbReference>
<name>A0A7D7RRN5_9ACTN</name>
<dbReference type="KEGG" id="gji:H1R19_05005"/>
<keyword evidence="2" id="KW-0560">Oxidoreductase</keyword>
<dbReference type="Proteomes" id="UP000515663">
    <property type="component" value="Chromosome"/>
</dbReference>
<dbReference type="SUPFAM" id="SSF53720">
    <property type="entry name" value="ALDH-like"/>
    <property type="match status" value="1"/>
</dbReference>
<organism evidence="4 5">
    <name type="scientific">Gordonia jinghuaiqii</name>
    <dbReference type="NCBI Taxonomy" id="2758710"/>
    <lineage>
        <taxon>Bacteria</taxon>
        <taxon>Bacillati</taxon>
        <taxon>Actinomycetota</taxon>
        <taxon>Actinomycetes</taxon>
        <taxon>Mycobacteriales</taxon>
        <taxon>Gordoniaceae</taxon>
        <taxon>Gordonia</taxon>
    </lineage>
</organism>
<dbReference type="RefSeq" id="WP_188329696.1">
    <property type="nucleotide sequence ID" value="NZ_CP059491.1"/>
</dbReference>
<dbReference type="EMBL" id="CP059491">
    <property type="protein sequence ID" value="QMT02513.1"/>
    <property type="molecule type" value="Genomic_DNA"/>
</dbReference>
<dbReference type="AlphaFoldDB" id="A0A7D7RRN5"/>
<dbReference type="PANTHER" id="PTHR43353">
    <property type="entry name" value="SUCCINATE-SEMIALDEHYDE DEHYDROGENASE, MITOCHONDRIAL"/>
    <property type="match status" value="1"/>
</dbReference>
<proteinExistence type="inferred from homology"/>
<dbReference type="FunFam" id="3.40.309.10:FF:000004">
    <property type="entry name" value="Succinate-semialdehyde dehydrogenase I"/>
    <property type="match status" value="1"/>
</dbReference>
<dbReference type="InterPro" id="IPR016160">
    <property type="entry name" value="Ald_DH_CS_CYS"/>
</dbReference>
<dbReference type="PANTHER" id="PTHR43353:SF5">
    <property type="entry name" value="SUCCINATE-SEMIALDEHYDE DEHYDROGENASE, MITOCHONDRIAL"/>
    <property type="match status" value="1"/>
</dbReference>
<dbReference type="FunFam" id="3.40.605.10:FF:000007">
    <property type="entry name" value="NAD/NADP-dependent betaine aldehyde dehydrogenase"/>
    <property type="match status" value="1"/>
</dbReference>
<dbReference type="CDD" id="cd07103">
    <property type="entry name" value="ALDH_F5_SSADH_GabD"/>
    <property type="match status" value="1"/>
</dbReference>
<dbReference type="InterPro" id="IPR050740">
    <property type="entry name" value="Aldehyde_DH_Superfamily"/>
</dbReference>